<dbReference type="InterPro" id="IPR025272">
    <property type="entry name" value="SocA_Panacea"/>
</dbReference>
<dbReference type="EMBL" id="JBCITK010000001">
    <property type="protein sequence ID" value="MEN0642253.1"/>
    <property type="molecule type" value="Genomic_DNA"/>
</dbReference>
<dbReference type="RefSeq" id="WP_343129388.1">
    <property type="nucleotide sequence ID" value="NZ_JBCITK010000001.1"/>
</dbReference>
<proteinExistence type="predicted"/>
<evidence type="ECO:0000313" key="3">
    <source>
        <dbReference type="Proteomes" id="UP001418796"/>
    </source>
</evidence>
<comment type="caution">
    <text evidence="2">The sequence shown here is derived from an EMBL/GenBank/DDBJ whole genome shotgun (WGS) entry which is preliminary data.</text>
</comment>
<organism evidence="2 3">
    <name type="scientific">Alkalicoccobacillus gibsonii</name>
    <dbReference type="NCBI Taxonomy" id="79881"/>
    <lineage>
        <taxon>Bacteria</taxon>
        <taxon>Bacillati</taxon>
        <taxon>Bacillota</taxon>
        <taxon>Bacilli</taxon>
        <taxon>Bacillales</taxon>
        <taxon>Bacillaceae</taxon>
        <taxon>Alkalicoccobacillus</taxon>
    </lineage>
</organism>
<name>A0ABU9VEI1_9BACI</name>
<accession>A0ABU9VEI1</accession>
<sequence length="156" mass="18341">MASAISVSNYLISKSLNDLHNQHEISPLKLQKLLYYAQGWYSVLNSDKLIVDEEFEAWVHGPVIRSVYNQFKDYGYRPIKSYVSEEIKKLDEKEKSVLDIIWEIYGQFDAKTLEELTHSENPWINARGKLEVYESSDNVISFKSINKYFQKYSEKD</sequence>
<evidence type="ECO:0000259" key="1">
    <source>
        <dbReference type="Pfam" id="PF13274"/>
    </source>
</evidence>
<protein>
    <submittedName>
        <fullName evidence="2">Type II toxin-antitoxin system antitoxin SocA domain-containing protein</fullName>
    </submittedName>
</protein>
<reference evidence="2 3" key="1">
    <citation type="submission" date="2024-03" db="EMBL/GenBank/DDBJ databases">
        <title>Bacilli Hybrid Assemblies.</title>
        <authorList>
            <person name="Kovac J."/>
        </authorList>
    </citation>
    <scope>NUCLEOTIDE SEQUENCE [LARGE SCALE GENOMIC DNA]</scope>
    <source>
        <strain evidence="2 3">FSL R7-0666</strain>
    </source>
</reference>
<dbReference type="Proteomes" id="UP001418796">
    <property type="component" value="Unassembled WGS sequence"/>
</dbReference>
<dbReference type="Pfam" id="PF13274">
    <property type="entry name" value="SocA_Panacea"/>
    <property type="match status" value="1"/>
</dbReference>
<keyword evidence="3" id="KW-1185">Reference proteome</keyword>
<gene>
    <name evidence="2" type="ORF">MKY91_03640</name>
</gene>
<feature type="domain" description="Antitoxin SocA-like Panacea" evidence="1">
    <location>
        <begin position="30"/>
        <end position="123"/>
    </location>
</feature>
<evidence type="ECO:0000313" key="2">
    <source>
        <dbReference type="EMBL" id="MEN0642253.1"/>
    </source>
</evidence>